<feature type="region of interest" description="Disordered" evidence="1">
    <location>
        <begin position="310"/>
        <end position="351"/>
    </location>
</feature>
<dbReference type="GO" id="GO:0003676">
    <property type="term" value="F:nucleic acid binding"/>
    <property type="evidence" value="ECO:0007669"/>
    <property type="project" value="InterPro"/>
</dbReference>
<dbReference type="GO" id="GO:0008270">
    <property type="term" value="F:zinc ion binding"/>
    <property type="evidence" value="ECO:0007669"/>
    <property type="project" value="InterPro"/>
</dbReference>
<evidence type="ECO:0000256" key="1">
    <source>
        <dbReference type="SAM" id="MobiDB-lite"/>
    </source>
</evidence>
<organism evidence="2 3">
    <name type="scientific">Tritrichomonas foetus</name>
    <dbReference type="NCBI Taxonomy" id="1144522"/>
    <lineage>
        <taxon>Eukaryota</taxon>
        <taxon>Metamonada</taxon>
        <taxon>Parabasalia</taxon>
        <taxon>Tritrichomonadida</taxon>
        <taxon>Tritrichomonadidae</taxon>
        <taxon>Tritrichomonas</taxon>
    </lineage>
</organism>
<feature type="compositionally biased region" description="Basic and acidic residues" evidence="1">
    <location>
        <begin position="310"/>
        <end position="324"/>
    </location>
</feature>
<accession>A0A1J4JQ28</accession>
<dbReference type="RefSeq" id="XP_068354353.1">
    <property type="nucleotide sequence ID" value="XM_068508287.1"/>
</dbReference>
<proteinExistence type="predicted"/>
<keyword evidence="3" id="KW-1185">Reference proteome</keyword>
<dbReference type="SUPFAM" id="SSF57756">
    <property type="entry name" value="Retrovirus zinc finger-like domains"/>
    <property type="match status" value="1"/>
</dbReference>
<evidence type="ECO:0000313" key="3">
    <source>
        <dbReference type="Proteomes" id="UP000179807"/>
    </source>
</evidence>
<feature type="compositionally biased region" description="Low complexity" evidence="1">
    <location>
        <begin position="285"/>
        <end position="296"/>
    </location>
</feature>
<dbReference type="Proteomes" id="UP000179807">
    <property type="component" value="Unassembled WGS sequence"/>
</dbReference>
<dbReference type="GeneID" id="94842991"/>
<evidence type="ECO:0000313" key="2">
    <source>
        <dbReference type="EMBL" id="OHT01217.1"/>
    </source>
</evidence>
<feature type="compositionally biased region" description="Basic and acidic residues" evidence="1">
    <location>
        <begin position="273"/>
        <end position="283"/>
    </location>
</feature>
<comment type="caution">
    <text evidence="2">The sequence shown here is derived from an EMBL/GenBank/DDBJ whole genome shotgun (WGS) entry which is preliminary data.</text>
</comment>
<feature type="region of interest" description="Disordered" evidence="1">
    <location>
        <begin position="270"/>
        <end position="296"/>
    </location>
</feature>
<dbReference type="VEuPathDB" id="TrichDB:TRFO_32054"/>
<dbReference type="InterPro" id="IPR036875">
    <property type="entry name" value="Znf_CCHC_sf"/>
</dbReference>
<gene>
    <name evidence="2" type="ORF">TRFO_32054</name>
</gene>
<name>A0A1J4JQ28_9EUKA</name>
<reference evidence="2" key="1">
    <citation type="submission" date="2016-10" db="EMBL/GenBank/DDBJ databases">
        <authorList>
            <person name="Benchimol M."/>
            <person name="Almeida L.G."/>
            <person name="Vasconcelos A.T."/>
            <person name="Perreira-Neves A."/>
            <person name="Rosa I.A."/>
            <person name="Tasca T."/>
            <person name="Bogo M.R."/>
            <person name="de Souza W."/>
        </authorList>
    </citation>
    <scope>NUCLEOTIDE SEQUENCE [LARGE SCALE GENOMIC DNA]</scope>
    <source>
        <strain evidence="2">K</strain>
    </source>
</reference>
<evidence type="ECO:0008006" key="4">
    <source>
        <dbReference type="Google" id="ProtNLM"/>
    </source>
</evidence>
<dbReference type="EMBL" id="MLAK01000923">
    <property type="protein sequence ID" value="OHT01217.1"/>
    <property type="molecule type" value="Genomic_DNA"/>
</dbReference>
<protein>
    <recommendedName>
        <fullName evidence="4">CCHC-type domain-containing protein</fullName>
    </recommendedName>
</protein>
<sequence length="351" mass="40822">MIKEKKTRLKNHFTTNAIEGLFGKYKNSTDHRVLPLDQAIDAFVNIYHQRILRSLREIPLGLPAELYQGKLLGVTAAEKLLNEYSILNGLLNDIETGNNETMNNTLNKLGQCSCEKLQFNLPCYHDLYNRKQAGYNPLVSSSDIDSIYFLYRPTQKNWENTKNVTNIIDKKEQNNEYSYTEVMAIFSKMAEKTKRNLEVRNLINETFTKFGNLYQRKEGESLYLPQRGRHMTHPAKLVDHLSRPKNNSYDGKKIKRCSLCHKIGHYKKTCPNRFDHHDNKENDSQNDIINNSQNNIENNSQSDLELISPYDHENQSPKKHENYAQDKQIIIINSDSESDRSENQINPSNEH</sequence>
<dbReference type="AlphaFoldDB" id="A0A1J4JQ28"/>